<comment type="catalytic activity">
    <reaction evidence="4">
        <text>adenine + H2O + H(+) = hypoxanthine + NH4(+)</text>
        <dbReference type="Rhea" id="RHEA:23688"/>
        <dbReference type="ChEBI" id="CHEBI:15377"/>
        <dbReference type="ChEBI" id="CHEBI:15378"/>
        <dbReference type="ChEBI" id="CHEBI:16708"/>
        <dbReference type="ChEBI" id="CHEBI:17368"/>
        <dbReference type="ChEBI" id="CHEBI:28938"/>
        <dbReference type="EC" id="3.5.4.2"/>
    </reaction>
</comment>
<dbReference type="InterPro" id="IPR006680">
    <property type="entry name" value="Amidohydro-rel"/>
</dbReference>
<name>A0A7V7S6U0_9BACI</name>
<dbReference type="PANTHER" id="PTHR11113">
    <property type="entry name" value="N-ACETYLGLUCOSAMINE-6-PHOSPHATE DEACETYLASE"/>
    <property type="match status" value="1"/>
</dbReference>
<evidence type="ECO:0000313" key="8">
    <source>
        <dbReference type="Proteomes" id="UP000470409"/>
    </source>
</evidence>
<evidence type="ECO:0000256" key="2">
    <source>
        <dbReference type="ARBA" id="ARBA00012782"/>
    </source>
</evidence>
<dbReference type="AlphaFoldDB" id="A0A7V7S6U0"/>
<protein>
    <recommendedName>
        <fullName evidence="2">adenine deaminase</fullName>
        <ecNumber evidence="2">3.5.4.2</ecNumber>
    </recommendedName>
</protein>
<feature type="domain" description="Adenine deaminase C-terminal" evidence="6">
    <location>
        <begin position="411"/>
        <end position="572"/>
    </location>
</feature>
<evidence type="ECO:0000256" key="1">
    <source>
        <dbReference type="ARBA" id="ARBA00006773"/>
    </source>
</evidence>
<dbReference type="EC" id="3.5.4.2" evidence="2"/>
<feature type="domain" description="Amidohydrolase-related" evidence="5">
    <location>
        <begin position="79"/>
        <end position="363"/>
    </location>
</feature>
<evidence type="ECO:0000313" key="7">
    <source>
        <dbReference type="EMBL" id="KAB2440830.1"/>
    </source>
</evidence>
<proteinExistence type="inferred from homology"/>
<comment type="caution">
    <text evidence="7">The sequence shown here is derived from an EMBL/GenBank/DDBJ whole genome shotgun (WGS) entry which is preliminary data.</text>
</comment>
<dbReference type="CDD" id="cd01295">
    <property type="entry name" value="AdeC"/>
    <property type="match status" value="1"/>
</dbReference>
<dbReference type="FunFam" id="3.20.20.140:FF:000067">
    <property type="entry name" value="Adenine deaminase"/>
    <property type="match status" value="1"/>
</dbReference>
<dbReference type="SUPFAM" id="SSF51556">
    <property type="entry name" value="Metallo-dependent hydrolases"/>
    <property type="match status" value="1"/>
</dbReference>
<evidence type="ECO:0000259" key="6">
    <source>
        <dbReference type="Pfam" id="PF13382"/>
    </source>
</evidence>
<dbReference type="RefSeq" id="WP_151626950.1">
    <property type="nucleotide sequence ID" value="NZ_WBPG01000026.1"/>
</dbReference>
<sequence length="585" mass="66931">MEKNHYKWSNQQLREHVEVVDGKRSPHILLKNATYLNSYLHNWTVANIWIYEDRIVYVGEKLPEQLTDDCEVIDCEGKYVVPGYIEPHAHPYQLYNPETLANHAMQFGTTTFINDNLTLFFTLKREESFRLLEEFKKIPASMYWWCRFDGQTELQNGESLFNSEEIIEWLQHEAVLQGGELTAWPKLLHGDDEMLTWVQETKRLQKKVEGHFPGASEATLAKLKLLGTDCDHEAMTGQEALNRLMQGYTVSLRNSSIRPDLEVLLKELLELGVKQFDRFFFTTDGSHPSFYENGMTNRLIEIAIEQGVPVIDAYQMASYNIARYYNMEHVHGSIATGRVANMNILESKENPVPISVIAKGQWVKRDGVNKNESLLIEWNNFKVNPLTLDWSIEKEDMIFPNNTGIHLLNNVITKPYVSEIDLNHDELSIDHDECFLMMIARDGTWRVNTVVKGFAKELGGLASSYSGTGDMILIGKSKGDMLTAFHRVKELGGGMVIAEKNEVLHEIALPLLGIMSDEKMSNVIQKEKKMVNLLQERGYAYDDPAFTILFFSATHLPFIRVTPIGLYDVKNSKVLASPVNLIKQY</sequence>
<dbReference type="Proteomes" id="UP000470409">
    <property type="component" value="Unassembled WGS sequence"/>
</dbReference>
<dbReference type="Gene3D" id="3.20.20.140">
    <property type="entry name" value="Metal-dependent hydrolases"/>
    <property type="match status" value="1"/>
</dbReference>
<dbReference type="GO" id="GO:0006146">
    <property type="term" value="P:adenine catabolic process"/>
    <property type="evidence" value="ECO:0007669"/>
    <property type="project" value="InterPro"/>
</dbReference>
<keyword evidence="3 7" id="KW-0378">Hydrolase</keyword>
<evidence type="ECO:0000256" key="3">
    <source>
        <dbReference type="ARBA" id="ARBA00022801"/>
    </source>
</evidence>
<evidence type="ECO:0000256" key="4">
    <source>
        <dbReference type="ARBA" id="ARBA00047720"/>
    </source>
</evidence>
<gene>
    <name evidence="7" type="ORF">F8163_18665</name>
</gene>
<dbReference type="Pfam" id="PF01979">
    <property type="entry name" value="Amidohydro_1"/>
    <property type="match status" value="1"/>
</dbReference>
<dbReference type="EMBL" id="WBPG01000026">
    <property type="protein sequence ID" value="KAB2440830.1"/>
    <property type="molecule type" value="Genomic_DNA"/>
</dbReference>
<dbReference type="GO" id="GO:0000034">
    <property type="term" value="F:adenine deaminase activity"/>
    <property type="evidence" value="ECO:0007669"/>
    <property type="project" value="UniProtKB-EC"/>
</dbReference>
<dbReference type="PANTHER" id="PTHR11113:SF6">
    <property type="entry name" value="ADENINE DEAMINASE YERA-RELATED"/>
    <property type="match status" value="1"/>
</dbReference>
<dbReference type="InterPro" id="IPR026912">
    <property type="entry name" value="Adenine_deam_C"/>
</dbReference>
<organism evidence="7 8">
    <name type="scientific">Bacillus luti</name>
    <dbReference type="NCBI Taxonomy" id="2026191"/>
    <lineage>
        <taxon>Bacteria</taxon>
        <taxon>Bacillati</taxon>
        <taxon>Bacillota</taxon>
        <taxon>Bacilli</taxon>
        <taxon>Bacillales</taxon>
        <taxon>Bacillaceae</taxon>
        <taxon>Bacillus</taxon>
        <taxon>Bacillus cereus group</taxon>
    </lineage>
</organism>
<dbReference type="Gene3D" id="2.30.40.10">
    <property type="entry name" value="Urease, subunit C, domain 1"/>
    <property type="match status" value="1"/>
</dbReference>
<evidence type="ECO:0000259" key="5">
    <source>
        <dbReference type="Pfam" id="PF01979"/>
    </source>
</evidence>
<accession>A0A7V7S6U0</accession>
<reference evidence="7 8" key="1">
    <citation type="submission" date="2019-10" db="EMBL/GenBank/DDBJ databases">
        <title>Bacillus from the desert of Cuatro Cinegas, Coahuila.</title>
        <authorList>
            <person name="Olmedo-Alvarez G."/>
            <person name="Saldana S."/>
            <person name="Barcelo D."/>
        </authorList>
    </citation>
    <scope>NUCLEOTIDE SEQUENCE [LARGE SCALE GENOMIC DNA]</scope>
    <source>
        <strain evidence="7 8">CH155b_5T</strain>
    </source>
</reference>
<dbReference type="SUPFAM" id="SSF51338">
    <property type="entry name" value="Composite domain of metallo-dependent hydrolases"/>
    <property type="match status" value="1"/>
</dbReference>
<dbReference type="Pfam" id="PF13382">
    <property type="entry name" value="Adenine_deam_C"/>
    <property type="match status" value="1"/>
</dbReference>
<comment type="similarity">
    <text evidence="1">Belongs to the metallo-dependent hydrolases superfamily. Adenine deaminase family.</text>
</comment>
<dbReference type="InterPro" id="IPR011059">
    <property type="entry name" value="Metal-dep_hydrolase_composite"/>
</dbReference>
<dbReference type="InterPro" id="IPR006679">
    <property type="entry name" value="Adenine_deam"/>
</dbReference>
<dbReference type="InterPro" id="IPR032466">
    <property type="entry name" value="Metal_Hydrolase"/>
</dbReference>